<dbReference type="Proteomes" id="UP000789860">
    <property type="component" value="Unassembled WGS sequence"/>
</dbReference>
<reference evidence="1" key="1">
    <citation type="submission" date="2021-06" db="EMBL/GenBank/DDBJ databases">
        <authorList>
            <person name="Kallberg Y."/>
            <person name="Tangrot J."/>
            <person name="Rosling A."/>
        </authorList>
    </citation>
    <scope>NUCLEOTIDE SEQUENCE</scope>
    <source>
        <strain evidence="1">AU212A</strain>
    </source>
</reference>
<comment type="caution">
    <text evidence="1">The sequence shown here is derived from an EMBL/GenBank/DDBJ whole genome shotgun (WGS) entry which is preliminary data.</text>
</comment>
<organism evidence="1 2">
    <name type="scientific">Scutellospora calospora</name>
    <dbReference type="NCBI Taxonomy" id="85575"/>
    <lineage>
        <taxon>Eukaryota</taxon>
        <taxon>Fungi</taxon>
        <taxon>Fungi incertae sedis</taxon>
        <taxon>Mucoromycota</taxon>
        <taxon>Glomeromycotina</taxon>
        <taxon>Glomeromycetes</taxon>
        <taxon>Diversisporales</taxon>
        <taxon>Gigasporaceae</taxon>
        <taxon>Scutellospora</taxon>
    </lineage>
</organism>
<gene>
    <name evidence="1" type="ORF">SCALOS_LOCUS8375</name>
</gene>
<name>A0ACA9N9J1_9GLOM</name>
<protein>
    <submittedName>
        <fullName evidence="1">10771_t:CDS:1</fullName>
    </submittedName>
</protein>
<sequence>MAHTLEIYFKTIENFNVDFAALKKKHFIHGDLTVTLNNINNIKVANDTQNVSELMDIN</sequence>
<keyword evidence="2" id="KW-1185">Reference proteome</keyword>
<accession>A0ACA9N9J1</accession>
<proteinExistence type="predicted"/>
<evidence type="ECO:0000313" key="1">
    <source>
        <dbReference type="EMBL" id="CAG8642529.1"/>
    </source>
</evidence>
<dbReference type="EMBL" id="CAJVPM010021911">
    <property type="protein sequence ID" value="CAG8642529.1"/>
    <property type="molecule type" value="Genomic_DNA"/>
</dbReference>
<evidence type="ECO:0000313" key="2">
    <source>
        <dbReference type="Proteomes" id="UP000789860"/>
    </source>
</evidence>
<feature type="non-terminal residue" evidence="1">
    <location>
        <position position="58"/>
    </location>
</feature>